<name>A0AA86PM58_9EUKA</name>
<keyword evidence="4" id="KW-1185">Reference proteome</keyword>
<dbReference type="Proteomes" id="UP001642409">
    <property type="component" value="Unassembled WGS sequence"/>
</dbReference>
<sequence>MKKNFVIERFNNVRNIPVPQNVSPVFATKRELFFLKQSAKFIDNLKKETGKAQKFVTIDTVEEHGANIGVSKLQMQNLLDREDFTLDSDVAFVKRLLTLPHLRPLDVSNPQIFQIQPKKEFIAMKSPSHVHHMKNKPQSQPAPSKSARIKYEISKRVNLNVPEPNYINPQQTPIRPEETQYSFRRGKFHSPLKFKQVFITENDAQEAATQKNIIDLLTEDILKFSRSNYQ</sequence>
<gene>
    <name evidence="2" type="ORF">HINF_LOCUS16682</name>
    <name evidence="3" type="ORF">HINF_LOCUS25304</name>
    <name evidence="1" type="ORF">HINF_LOCUS28768</name>
</gene>
<dbReference type="EMBL" id="CAXDID020000041">
    <property type="protein sequence ID" value="CAL6000407.1"/>
    <property type="molecule type" value="Genomic_DNA"/>
</dbReference>
<dbReference type="EMBL" id="CAXDID020000075">
    <property type="protein sequence ID" value="CAL6016015.1"/>
    <property type="molecule type" value="Genomic_DNA"/>
</dbReference>
<proteinExistence type="predicted"/>
<evidence type="ECO:0000313" key="4">
    <source>
        <dbReference type="Proteomes" id="UP001642409"/>
    </source>
</evidence>
<reference evidence="2 4" key="2">
    <citation type="submission" date="2024-07" db="EMBL/GenBank/DDBJ databases">
        <authorList>
            <person name="Akdeniz Z."/>
        </authorList>
    </citation>
    <scope>NUCLEOTIDE SEQUENCE [LARGE SCALE GENOMIC DNA]</scope>
</reference>
<evidence type="ECO:0000313" key="3">
    <source>
        <dbReference type="EMBL" id="CAL6016015.1"/>
    </source>
</evidence>
<protein>
    <submittedName>
        <fullName evidence="2">Hypothetical_protein</fullName>
    </submittedName>
</protein>
<accession>A0AA86PM58</accession>
<comment type="caution">
    <text evidence="1">The sequence shown here is derived from an EMBL/GenBank/DDBJ whole genome shotgun (WGS) entry which is preliminary data.</text>
</comment>
<organism evidence="1">
    <name type="scientific">Hexamita inflata</name>
    <dbReference type="NCBI Taxonomy" id="28002"/>
    <lineage>
        <taxon>Eukaryota</taxon>
        <taxon>Metamonada</taxon>
        <taxon>Diplomonadida</taxon>
        <taxon>Hexamitidae</taxon>
        <taxon>Hexamitinae</taxon>
        <taxon>Hexamita</taxon>
    </lineage>
</organism>
<reference evidence="1" key="1">
    <citation type="submission" date="2023-06" db="EMBL/GenBank/DDBJ databases">
        <authorList>
            <person name="Kurt Z."/>
        </authorList>
    </citation>
    <scope>NUCLEOTIDE SEQUENCE</scope>
</reference>
<evidence type="ECO:0000313" key="1">
    <source>
        <dbReference type="EMBL" id="CAI9941123.1"/>
    </source>
</evidence>
<dbReference type="EMBL" id="CATOUU010000687">
    <property type="protein sequence ID" value="CAI9941123.1"/>
    <property type="molecule type" value="Genomic_DNA"/>
</dbReference>
<dbReference type="AlphaFoldDB" id="A0AA86PM58"/>
<evidence type="ECO:0000313" key="2">
    <source>
        <dbReference type="EMBL" id="CAL6000407.1"/>
    </source>
</evidence>